<dbReference type="Proteomes" id="UP001430356">
    <property type="component" value="Unassembled WGS sequence"/>
</dbReference>
<gene>
    <name evidence="5" type="ORF">NESM_000076300</name>
</gene>
<comment type="similarity">
    <text evidence="2 3">Belongs to the small heat shock protein (HSP20) family.</text>
</comment>
<feature type="domain" description="SHSP" evidence="4">
    <location>
        <begin position="44"/>
        <end position="158"/>
    </location>
</feature>
<dbReference type="PROSITE" id="PS01031">
    <property type="entry name" value="SHSP"/>
    <property type="match status" value="1"/>
</dbReference>
<dbReference type="AlphaFoldDB" id="A0AAW0F106"/>
<evidence type="ECO:0000313" key="5">
    <source>
        <dbReference type="EMBL" id="KAK7200245.1"/>
    </source>
</evidence>
<dbReference type="EMBL" id="JAECZO010000004">
    <property type="protein sequence ID" value="KAK7200245.1"/>
    <property type="molecule type" value="Genomic_DNA"/>
</dbReference>
<proteinExistence type="inferred from homology"/>
<accession>A0AAW0F106</accession>
<evidence type="ECO:0000313" key="6">
    <source>
        <dbReference type="Proteomes" id="UP001430356"/>
    </source>
</evidence>
<evidence type="ECO:0000256" key="1">
    <source>
        <dbReference type="ARBA" id="ARBA00023016"/>
    </source>
</evidence>
<dbReference type="SUPFAM" id="SSF49764">
    <property type="entry name" value="HSP20-like chaperones"/>
    <property type="match status" value="1"/>
</dbReference>
<protein>
    <submittedName>
        <fullName evidence="5">Heat shock protein 20</fullName>
    </submittedName>
</protein>
<name>A0AAW0F106_9TRYP</name>
<dbReference type="InterPro" id="IPR031107">
    <property type="entry name" value="Small_HSP"/>
</dbReference>
<reference evidence="5 6" key="1">
    <citation type="journal article" date="2021" name="MBio">
        <title>A New Model Trypanosomatid, Novymonas esmeraldas: Genomic Perception of Its 'Candidatus Pandoraea novymonadis' Endosymbiont.</title>
        <authorList>
            <person name="Zakharova A."/>
            <person name="Saura A."/>
            <person name="Butenko A."/>
            <person name="Podesvova L."/>
            <person name="Warmusova S."/>
            <person name="Kostygov A.Y."/>
            <person name="Nenarokova A."/>
            <person name="Lukes J."/>
            <person name="Opperdoes F.R."/>
            <person name="Yurchenko V."/>
        </authorList>
    </citation>
    <scope>NUCLEOTIDE SEQUENCE [LARGE SCALE GENOMIC DNA]</scope>
    <source>
        <strain evidence="5 6">E262AT.01</strain>
    </source>
</reference>
<evidence type="ECO:0000259" key="4">
    <source>
        <dbReference type="PROSITE" id="PS01031"/>
    </source>
</evidence>
<organism evidence="5 6">
    <name type="scientific">Novymonas esmeraldas</name>
    <dbReference type="NCBI Taxonomy" id="1808958"/>
    <lineage>
        <taxon>Eukaryota</taxon>
        <taxon>Discoba</taxon>
        <taxon>Euglenozoa</taxon>
        <taxon>Kinetoplastea</taxon>
        <taxon>Metakinetoplastina</taxon>
        <taxon>Trypanosomatida</taxon>
        <taxon>Trypanosomatidae</taxon>
        <taxon>Novymonas</taxon>
    </lineage>
</organism>
<dbReference type="Pfam" id="PF00011">
    <property type="entry name" value="HSP20"/>
    <property type="match status" value="1"/>
</dbReference>
<sequence>MSDSNGDKNKGLFGFNRDDTIFPFLAPFTNQKPQQMFNSFFSSRSRGSWVPAMDVAEHDDGYTLIADLPEVKKEDLRVYTESTSVVCVAGNRQHLAKLEEHQLLVAERGAGRFERCFDLPTPVDDSKVRASFNDFQLTVSIPKLRSSRSGASSSVPIE</sequence>
<dbReference type="PANTHER" id="PTHR11527">
    <property type="entry name" value="HEAT-SHOCK PROTEIN 20 FAMILY MEMBER"/>
    <property type="match status" value="1"/>
</dbReference>
<evidence type="ECO:0000256" key="3">
    <source>
        <dbReference type="RuleBase" id="RU003616"/>
    </source>
</evidence>
<keyword evidence="1 5" id="KW-0346">Stress response</keyword>
<dbReference type="CDD" id="cd06464">
    <property type="entry name" value="ACD_sHsps-like"/>
    <property type="match status" value="1"/>
</dbReference>
<dbReference type="InterPro" id="IPR008978">
    <property type="entry name" value="HSP20-like_chaperone"/>
</dbReference>
<comment type="caution">
    <text evidence="5">The sequence shown here is derived from an EMBL/GenBank/DDBJ whole genome shotgun (WGS) entry which is preliminary data.</text>
</comment>
<dbReference type="Gene3D" id="2.60.40.790">
    <property type="match status" value="1"/>
</dbReference>
<dbReference type="InterPro" id="IPR002068">
    <property type="entry name" value="A-crystallin/Hsp20_dom"/>
</dbReference>
<evidence type="ECO:0000256" key="2">
    <source>
        <dbReference type="PROSITE-ProRule" id="PRU00285"/>
    </source>
</evidence>
<keyword evidence="6" id="KW-1185">Reference proteome</keyword>